<dbReference type="Proteomes" id="UP000631114">
    <property type="component" value="Unassembled WGS sequence"/>
</dbReference>
<dbReference type="EMBL" id="JADFTS010000001">
    <property type="protein sequence ID" value="KAF9625939.1"/>
    <property type="molecule type" value="Genomic_DNA"/>
</dbReference>
<gene>
    <name evidence="2" type="ORF">IFM89_027807</name>
</gene>
<evidence type="ECO:0000313" key="2">
    <source>
        <dbReference type="EMBL" id="KAF9625939.1"/>
    </source>
</evidence>
<feature type="domain" description="Reverse transcriptase zinc-binding" evidence="1">
    <location>
        <begin position="41"/>
        <end position="129"/>
    </location>
</feature>
<dbReference type="AlphaFoldDB" id="A0A835IYA4"/>
<keyword evidence="3" id="KW-1185">Reference proteome</keyword>
<proteinExistence type="predicted"/>
<reference evidence="2 3" key="1">
    <citation type="submission" date="2020-10" db="EMBL/GenBank/DDBJ databases">
        <title>The Coptis chinensis genome and diversification of protoberbering-type alkaloids.</title>
        <authorList>
            <person name="Wang B."/>
            <person name="Shu S."/>
            <person name="Song C."/>
            <person name="Liu Y."/>
        </authorList>
    </citation>
    <scope>NUCLEOTIDE SEQUENCE [LARGE SCALE GENOMIC DNA]</scope>
    <source>
        <strain evidence="2">HL-2020</strain>
        <tissue evidence="2">Leaf</tissue>
    </source>
</reference>
<organism evidence="2 3">
    <name type="scientific">Coptis chinensis</name>
    <dbReference type="NCBI Taxonomy" id="261450"/>
    <lineage>
        <taxon>Eukaryota</taxon>
        <taxon>Viridiplantae</taxon>
        <taxon>Streptophyta</taxon>
        <taxon>Embryophyta</taxon>
        <taxon>Tracheophyta</taxon>
        <taxon>Spermatophyta</taxon>
        <taxon>Magnoliopsida</taxon>
        <taxon>Ranunculales</taxon>
        <taxon>Ranunculaceae</taxon>
        <taxon>Coptidoideae</taxon>
        <taxon>Coptis</taxon>
    </lineage>
</organism>
<name>A0A835IYA4_9MAGN</name>
<protein>
    <recommendedName>
        <fullName evidence="1">Reverse transcriptase zinc-binding domain-containing protein</fullName>
    </recommendedName>
</protein>
<comment type="caution">
    <text evidence="2">The sequence shown here is derived from an EMBL/GenBank/DDBJ whole genome shotgun (WGS) entry which is preliminary data.</text>
</comment>
<accession>A0A835IYA4</accession>
<dbReference type="Pfam" id="PF13966">
    <property type="entry name" value="zf-RVT"/>
    <property type="match status" value="1"/>
</dbReference>
<sequence>MEHETYQGVVAGRLWEKNHVYPKFTAKEDTTFWWPNKFGEYDVKSAYNLMHNYCVPSREKLHLFTKIWKLNLPQKIRFFMWQFTHQLLPTADLLCDRGFHVDTVCSLCLAAEESPQHIFLQCPFARAVWLGLGLSVSISYFDFMNMKDRLQQMLKCLGNADAEMLRKC</sequence>
<dbReference type="InterPro" id="IPR026960">
    <property type="entry name" value="RVT-Znf"/>
</dbReference>
<evidence type="ECO:0000313" key="3">
    <source>
        <dbReference type="Proteomes" id="UP000631114"/>
    </source>
</evidence>
<dbReference type="OrthoDB" id="1938822at2759"/>
<evidence type="ECO:0000259" key="1">
    <source>
        <dbReference type="Pfam" id="PF13966"/>
    </source>
</evidence>